<feature type="compositionally biased region" description="Low complexity" evidence="1">
    <location>
        <begin position="190"/>
        <end position="245"/>
    </location>
</feature>
<dbReference type="Proteomes" id="UP001190640">
    <property type="component" value="Chromosome 14"/>
</dbReference>
<feature type="region of interest" description="Disordered" evidence="1">
    <location>
        <begin position="1"/>
        <end position="278"/>
    </location>
</feature>
<organism evidence="2 3">
    <name type="scientific">Eublepharis macularius</name>
    <name type="common">Leopard gecko</name>
    <name type="synonym">Cyrtodactylus macularius</name>
    <dbReference type="NCBI Taxonomy" id="481883"/>
    <lineage>
        <taxon>Eukaryota</taxon>
        <taxon>Metazoa</taxon>
        <taxon>Chordata</taxon>
        <taxon>Craniata</taxon>
        <taxon>Vertebrata</taxon>
        <taxon>Euteleostomi</taxon>
        <taxon>Lepidosauria</taxon>
        <taxon>Squamata</taxon>
        <taxon>Bifurcata</taxon>
        <taxon>Gekkota</taxon>
        <taxon>Eublepharidae</taxon>
        <taxon>Eublepharinae</taxon>
        <taxon>Eublepharis</taxon>
    </lineage>
</organism>
<feature type="compositionally biased region" description="Low complexity" evidence="1">
    <location>
        <begin position="259"/>
        <end position="268"/>
    </location>
</feature>
<keyword evidence="2" id="KW-1185">Reference proteome</keyword>
<evidence type="ECO:0000313" key="3">
    <source>
        <dbReference type="RefSeq" id="XP_054853258.1"/>
    </source>
</evidence>
<name>A0AA97KA24_EUBMA</name>
<feature type="compositionally biased region" description="Basic and acidic residues" evidence="1">
    <location>
        <begin position="75"/>
        <end position="92"/>
    </location>
</feature>
<evidence type="ECO:0000256" key="1">
    <source>
        <dbReference type="SAM" id="MobiDB-lite"/>
    </source>
</evidence>
<dbReference type="AlphaFoldDB" id="A0AA97KA24"/>
<feature type="compositionally biased region" description="Basic and acidic residues" evidence="1">
    <location>
        <begin position="249"/>
        <end position="258"/>
    </location>
</feature>
<proteinExistence type="predicted"/>
<accession>A0AA97KA24</accession>
<sequence length="299" mass="30386">MGSCQSVCGGRKEGPEEESGPRLAPCPKLSAPLVDFSRASGWKTGRRATFWPAPGSARHTPGHAWAGGSPYQEGGEPRAREPRRGHVHEAKAGPRPPPSLPPGRFRPQAPASPWPARRLRGALFAREVPGARPGLGPQPPRPPSRRPEAKRGEGPPPPPPPRHHRPPGPSLSRAAEPSPPRAAPAPPAPVATATGPACRLSSAAAAGRCPSPAARPSLPALPHLPLPEGEPGRAALHLAAAAAARPRARASERARERAAPVGRAAAVGGAAGQCGPPTRLSPAPACLPACLAGGAAEGA</sequence>
<protein>
    <submittedName>
        <fullName evidence="3">Nascent polypeptide-associated complex subunit alpha, muscle-specific form-like</fullName>
    </submittedName>
</protein>
<dbReference type="GeneID" id="129341927"/>
<dbReference type="KEGG" id="emc:129341927"/>
<feature type="compositionally biased region" description="Pro residues" evidence="1">
    <location>
        <begin position="177"/>
        <end position="189"/>
    </location>
</feature>
<evidence type="ECO:0000313" key="2">
    <source>
        <dbReference type="Proteomes" id="UP001190640"/>
    </source>
</evidence>
<gene>
    <name evidence="3" type="primary">LOC129341927</name>
</gene>
<dbReference type="RefSeq" id="XP_054853258.1">
    <property type="nucleotide sequence ID" value="XM_054997283.1"/>
</dbReference>
<reference evidence="3" key="1">
    <citation type="submission" date="2025-08" db="UniProtKB">
        <authorList>
            <consortium name="RefSeq"/>
        </authorList>
    </citation>
    <scope>IDENTIFICATION</scope>
    <source>
        <tissue evidence="3">Blood</tissue>
    </source>
</reference>